<evidence type="ECO:0000313" key="2">
    <source>
        <dbReference type="EMBL" id="MDA4846563.1"/>
    </source>
</evidence>
<proteinExistence type="predicted"/>
<feature type="domain" description="Glycosyltransferase 2-like" evidence="1">
    <location>
        <begin position="14"/>
        <end position="143"/>
    </location>
</feature>
<protein>
    <submittedName>
        <fullName evidence="2">Glycosyltransferase family 2 protein</fullName>
    </submittedName>
</protein>
<dbReference type="Proteomes" id="UP001148313">
    <property type="component" value="Unassembled WGS sequence"/>
</dbReference>
<dbReference type="InterPro" id="IPR029044">
    <property type="entry name" value="Nucleotide-diphossugar_trans"/>
</dbReference>
<keyword evidence="3" id="KW-1185">Reference proteome</keyword>
<dbReference type="CDD" id="cd04196">
    <property type="entry name" value="GT_2_like_d"/>
    <property type="match status" value="1"/>
</dbReference>
<dbReference type="InterPro" id="IPR001173">
    <property type="entry name" value="Glyco_trans_2-like"/>
</dbReference>
<dbReference type="PANTHER" id="PTHR22916:SF3">
    <property type="entry name" value="UDP-GLCNAC:BETAGAL BETA-1,3-N-ACETYLGLUCOSAMINYLTRANSFERASE-LIKE PROTEIN 1"/>
    <property type="match status" value="1"/>
</dbReference>
<organism evidence="2 3">
    <name type="scientific">Hoeflea poritis</name>
    <dbReference type="NCBI Taxonomy" id="2993659"/>
    <lineage>
        <taxon>Bacteria</taxon>
        <taxon>Pseudomonadati</taxon>
        <taxon>Pseudomonadota</taxon>
        <taxon>Alphaproteobacteria</taxon>
        <taxon>Hyphomicrobiales</taxon>
        <taxon>Rhizobiaceae</taxon>
        <taxon>Hoeflea</taxon>
    </lineage>
</organism>
<accession>A0ABT4VRB8</accession>
<dbReference type="Pfam" id="PF00535">
    <property type="entry name" value="Glycos_transf_2"/>
    <property type="match status" value="1"/>
</dbReference>
<reference evidence="2" key="1">
    <citation type="submission" date="2022-11" db="EMBL/GenBank/DDBJ databases">
        <title>Hoeflea poritis sp. nov., isolated from scleractinian coral Porites lutea.</title>
        <authorList>
            <person name="Zhang G."/>
            <person name="Wei Q."/>
            <person name="Cai L."/>
        </authorList>
    </citation>
    <scope>NUCLEOTIDE SEQUENCE</scope>
    <source>
        <strain evidence="2">E7-10</strain>
    </source>
</reference>
<dbReference type="PANTHER" id="PTHR22916">
    <property type="entry name" value="GLYCOSYLTRANSFERASE"/>
    <property type="match status" value="1"/>
</dbReference>
<gene>
    <name evidence="2" type="ORF">OOZ53_14460</name>
</gene>
<comment type="caution">
    <text evidence="2">The sequence shown here is derived from an EMBL/GenBank/DDBJ whole genome shotgun (WGS) entry which is preliminary data.</text>
</comment>
<evidence type="ECO:0000259" key="1">
    <source>
        <dbReference type="Pfam" id="PF00535"/>
    </source>
</evidence>
<dbReference type="SUPFAM" id="SSF53448">
    <property type="entry name" value="Nucleotide-diphospho-sugar transferases"/>
    <property type="match status" value="1"/>
</dbReference>
<dbReference type="EMBL" id="JAPJZH010000008">
    <property type="protein sequence ID" value="MDA4846563.1"/>
    <property type="molecule type" value="Genomic_DNA"/>
</dbReference>
<dbReference type="RefSeq" id="WP_271090330.1">
    <property type="nucleotide sequence ID" value="NZ_JAPJZH010000008.1"/>
</dbReference>
<dbReference type="Gene3D" id="3.90.550.10">
    <property type="entry name" value="Spore Coat Polysaccharide Biosynthesis Protein SpsA, Chain A"/>
    <property type="match status" value="1"/>
</dbReference>
<sequence length="315" mass="35284">MKNVPAAQTGKIAVLMGVYNGSRFLHEQLQSIGNQSVEQIDLWVSDDGSTDSSLAILNARKGEWSKGEFHIVDGPQSGFSENFRSLMRNDKINADYVAFSDQDDIWDQDKLEVAIRALSRCDPDRPALYGGRTRIIDEAGRVLGHSPQFRRRPGFGNAIVQNIAGGNTMVFNRAAWAVLSESARRTSFVSHDWWCYIMISGCGGTVIYDPEPHIGYRRHGSNLVGDNISWRSQIQRIRRLVGGQLASWSDNNLASLQICYGLLEEESQAVVDEFQLLRVEKSPLRRLQRLRNSGIYRQSDKGNLGLCVAALLNRL</sequence>
<name>A0ABT4VRB8_9HYPH</name>
<evidence type="ECO:0000313" key="3">
    <source>
        <dbReference type="Proteomes" id="UP001148313"/>
    </source>
</evidence>